<keyword evidence="1" id="KW-1133">Transmembrane helix</keyword>
<organism evidence="2 3">
    <name type="scientific">Rosa chinensis</name>
    <name type="common">China rose</name>
    <dbReference type="NCBI Taxonomy" id="74649"/>
    <lineage>
        <taxon>Eukaryota</taxon>
        <taxon>Viridiplantae</taxon>
        <taxon>Streptophyta</taxon>
        <taxon>Embryophyta</taxon>
        <taxon>Tracheophyta</taxon>
        <taxon>Spermatophyta</taxon>
        <taxon>Magnoliopsida</taxon>
        <taxon>eudicotyledons</taxon>
        <taxon>Gunneridae</taxon>
        <taxon>Pentapetalae</taxon>
        <taxon>rosids</taxon>
        <taxon>fabids</taxon>
        <taxon>Rosales</taxon>
        <taxon>Rosaceae</taxon>
        <taxon>Rosoideae</taxon>
        <taxon>Rosoideae incertae sedis</taxon>
        <taxon>Rosa</taxon>
    </lineage>
</organism>
<feature type="transmembrane region" description="Helical" evidence="1">
    <location>
        <begin position="37"/>
        <end position="57"/>
    </location>
</feature>
<keyword evidence="1" id="KW-0472">Membrane</keyword>
<dbReference type="EMBL" id="PDCK01000042">
    <property type="protein sequence ID" value="PRQ36942.1"/>
    <property type="molecule type" value="Genomic_DNA"/>
</dbReference>
<accession>A0A2P6QRY9</accession>
<name>A0A2P6QRY9_ROSCH</name>
<sequence>MDMSVMKAVTPLTIDVVTISFPICYINTIHVSLLCNFSLLLASKWLLMLIIKCYSVVEIGK</sequence>
<keyword evidence="1" id="KW-0812">Transmembrane</keyword>
<evidence type="ECO:0000313" key="2">
    <source>
        <dbReference type="EMBL" id="PRQ36942.1"/>
    </source>
</evidence>
<dbReference type="Proteomes" id="UP000238479">
    <property type="component" value="Chromosome 4"/>
</dbReference>
<keyword evidence="3" id="KW-1185">Reference proteome</keyword>
<protein>
    <submittedName>
        <fullName evidence="2">Uncharacterized protein</fullName>
    </submittedName>
</protein>
<dbReference type="Gramene" id="PRQ36942">
    <property type="protein sequence ID" value="PRQ36942"/>
    <property type="gene ID" value="RchiOBHm_Chr4g0397061"/>
</dbReference>
<comment type="caution">
    <text evidence="2">The sequence shown here is derived from an EMBL/GenBank/DDBJ whole genome shotgun (WGS) entry which is preliminary data.</text>
</comment>
<dbReference type="AlphaFoldDB" id="A0A2P6QRY9"/>
<proteinExistence type="predicted"/>
<reference evidence="2 3" key="1">
    <citation type="journal article" date="2018" name="Nat. Genet.">
        <title>The Rosa genome provides new insights in the design of modern roses.</title>
        <authorList>
            <person name="Bendahmane M."/>
        </authorList>
    </citation>
    <scope>NUCLEOTIDE SEQUENCE [LARGE SCALE GENOMIC DNA]</scope>
    <source>
        <strain evidence="3">cv. Old Blush</strain>
    </source>
</reference>
<gene>
    <name evidence="2" type="ORF">RchiOBHm_Chr4g0397061</name>
</gene>
<evidence type="ECO:0000313" key="3">
    <source>
        <dbReference type="Proteomes" id="UP000238479"/>
    </source>
</evidence>
<evidence type="ECO:0000256" key="1">
    <source>
        <dbReference type="SAM" id="Phobius"/>
    </source>
</evidence>